<keyword evidence="8 13" id="KW-0472">Membrane</keyword>
<evidence type="ECO:0000256" key="5">
    <source>
        <dbReference type="ARBA" id="ARBA00022692"/>
    </source>
</evidence>
<evidence type="ECO:0000256" key="11">
    <source>
        <dbReference type="ARBA" id="ARBA00023286"/>
    </source>
</evidence>
<evidence type="ECO:0000256" key="13">
    <source>
        <dbReference type="SAM" id="Phobius"/>
    </source>
</evidence>
<evidence type="ECO:0000256" key="1">
    <source>
        <dbReference type="ARBA" id="ARBA00004651"/>
    </source>
</evidence>
<accession>A0A0C9RF84</accession>
<protein>
    <submittedName>
        <fullName evidence="16">GLRK_0 protein</fullName>
    </submittedName>
</protein>
<gene>
    <name evidence="16" type="primary">GLRK_0</name>
    <name evidence="16" type="ORF">g.4474</name>
</gene>
<feature type="domain" description="Ionotropic glutamate receptor L-glutamate and glycine-binding" evidence="15">
    <location>
        <begin position="258"/>
        <end position="333"/>
    </location>
</feature>
<dbReference type="Gene3D" id="3.40.190.10">
    <property type="entry name" value="Periplasmic binding protein-like II"/>
    <property type="match status" value="1"/>
</dbReference>
<dbReference type="AlphaFoldDB" id="A0A0C9RF84"/>
<evidence type="ECO:0000259" key="14">
    <source>
        <dbReference type="Pfam" id="PF00060"/>
    </source>
</evidence>
<evidence type="ECO:0000256" key="7">
    <source>
        <dbReference type="ARBA" id="ARBA00023065"/>
    </source>
</evidence>
<evidence type="ECO:0000259" key="15">
    <source>
        <dbReference type="Pfam" id="PF10613"/>
    </source>
</evidence>
<evidence type="ECO:0000256" key="8">
    <source>
        <dbReference type="ARBA" id="ARBA00023136"/>
    </source>
</evidence>
<dbReference type="GO" id="GO:0050906">
    <property type="term" value="P:detection of stimulus involved in sensory perception"/>
    <property type="evidence" value="ECO:0007669"/>
    <property type="project" value="UniProtKB-ARBA"/>
</dbReference>
<dbReference type="PANTHER" id="PTHR42643:SF24">
    <property type="entry name" value="IONOTROPIC RECEPTOR 60A"/>
    <property type="match status" value="1"/>
</dbReference>
<evidence type="ECO:0000256" key="10">
    <source>
        <dbReference type="ARBA" id="ARBA00023180"/>
    </source>
</evidence>
<evidence type="ECO:0000313" key="16">
    <source>
        <dbReference type="EMBL" id="JAG75413.1"/>
    </source>
</evidence>
<dbReference type="InterPro" id="IPR052192">
    <property type="entry name" value="Insect_Ionotropic_Sensory_Rcpt"/>
</dbReference>
<dbReference type="InterPro" id="IPR001320">
    <property type="entry name" value="Iontro_rcpt_C"/>
</dbReference>
<dbReference type="SUPFAM" id="SSF53850">
    <property type="entry name" value="Periplasmic binding protein-like II"/>
    <property type="match status" value="1"/>
</dbReference>
<keyword evidence="12" id="KW-0407">Ion channel</keyword>
<feature type="domain" description="Ionotropic glutamate receptor C-terminal" evidence="14">
    <location>
        <begin position="363"/>
        <end position="511"/>
    </location>
</feature>
<reference evidence="16" key="1">
    <citation type="submission" date="2015-01" db="EMBL/GenBank/DDBJ databases">
        <title>Transcriptome Assembly of Fopius arisanus.</title>
        <authorList>
            <person name="Geib S."/>
        </authorList>
    </citation>
    <scope>NUCLEOTIDE SEQUENCE</scope>
</reference>
<keyword evidence="7" id="KW-0406">Ion transport</keyword>
<feature type="non-terminal residue" evidence="16">
    <location>
        <position position="1"/>
    </location>
</feature>
<dbReference type="PANTHER" id="PTHR42643">
    <property type="entry name" value="IONOTROPIC RECEPTOR 20A-RELATED"/>
    <property type="match status" value="1"/>
</dbReference>
<keyword evidence="4" id="KW-1003">Cell membrane</keyword>
<organism evidence="16">
    <name type="scientific">Fopius arisanus</name>
    <dbReference type="NCBI Taxonomy" id="64838"/>
    <lineage>
        <taxon>Eukaryota</taxon>
        <taxon>Metazoa</taxon>
        <taxon>Ecdysozoa</taxon>
        <taxon>Arthropoda</taxon>
        <taxon>Hexapoda</taxon>
        <taxon>Insecta</taxon>
        <taxon>Pterygota</taxon>
        <taxon>Neoptera</taxon>
        <taxon>Endopterygota</taxon>
        <taxon>Hymenoptera</taxon>
        <taxon>Apocrita</taxon>
        <taxon>Ichneumonoidea</taxon>
        <taxon>Braconidae</taxon>
        <taxon>Opiinae</taxon>
        <taxon>Fopius</taxon>
    </lineage>
</organism>
<evidence type="ECO:0000256" key="3">
    <source>
        <dbReference type="ARBA" id="ARBA00022448"/>
    </source>
</evidence>
<comment type="similarity">
    <text evidence="2">Belongs to the glutamate-gated ion channel (TC 1.A.10.1) family.</text>
</comment>
<evidence type="ECO:0000256" key="12">
    <source>
        <dbReference type="ARBA" id="ARBA00023303"/>
    </source>
</evidence>
<feature type="transmembrane region" description="Helical" evidence="13">
    <location>
        <begin position="422"/>
        <end position="446"/>
    </location>
</feature>
<feature type="transmembrane region" description="Helical" evidence="13">
    <location>
        <begin position="364"/>
        <end position="384"/>
    </location>
</feature>
<proteinExistence type="inferred from homology"/>
<keyword evidence="5 13" id="KW-0812">Transmembrane</keyword>
<evidence type="ECO:0000256" key="2">
    <source>
        <dbReference type="ARBA" id="ARBA00008685"/>
    </source>
</evidence>
<evidence type="ECO:0000256" key="4">
    <source>
        <dbReference type="ARBA" id="ARBA00022475"/>
    </source>
</evidence>
<keyword evidence="11" id="KW-1071">Ligand-gated ion channel</keyword>
<sequence length="659" mass="76130">PLSQGPVDRVNVFYCVTKLVFSIFFQVVDGSRSHSSIFWPIPASGTLWDVDGKINYNQFLITNVCRRYNANRIIIASMNDNHSLDSSTFWHELTLTLSNDGISSSTINIKRLNEILKSTVRTDSRPFVVIFINSMEELNTLKSITEYLPMSYPRWLILFYGDSDSPINQFCRNPYGNLLNLNFDTELITSCYGSNFIEEWWSRKENFTNRQQIGKFIGESNKIEWSARKAFYEIRIPPEGLTFRISLLQGSHYFWMINGEFYGFFAPVLTELSKKMNFSIGSVIIANSSGTRNSVTSEWSGMIGQIARKEADLGIAAFSMTKERMDVVDFTFPVGIGDCRFYYRKPNGLNLRWKAYLEVFEGKVWAAIICSLLATVILLTLIEYRNNGYRSFRMIVDNYLNIWGICCQQGLSRFPERASLRIIYISTFLSVGLLSAIYSGSLISFITVRPTTSLFNTVEEFVDDGTYKLIVVTDGADYSRIKGAKSVLMQRLMALIKIPSELPINTKQAYDQVCNERVAFYSNEMVRATMQDSIPCEIASFKTGEVRAMGMIMQFHSKYTPFVNHHFQRFKSNGMLQRLQQVYFSRSNPRDHVPPYTQMLFEEIYPILYLLIGGCFTAVVVLVLERIYCRNRDQLRNQKNERWIGNNRNIRNRYAHFMY</sequence>
<dbReference type="Gene3D" id="1.10.287.70">
    <property type="match status" value="1"/>
</dbReference>
<evidence type="ECO:0000256" key="6">
    <source>
        <dbReference type="ARBA" id="ARBA00022989"/>
    </source>
</evidence>
<keyword evidence="6 13" id="KW-1133">Transmembrane helix</keyword>
<evidence type="ECO:0000256" key="9">
    <source>
        <dbReference type="ARBA" id="ARBA00023170"/>
    </source>
</evidence>
<keyword evidence="9" id="KW-0675">Receptor</keyword>
<dbReference type="Pfam" id="PF00060">
    <property type="entry name" value="Lig_chan"/>
    <property type="match status" value="1"/>
</dbReference>
<keyword evidence="3" id="KW-0813">Transport</keyword>
<dbReference type="GO" id="GO:0005886">
    <property type="term" value="C:plasma membrane"/>
    <property type="evidence" value="ECO:0007669"/>
    <property type="project" value="UniProtKB-SubCell"/>
</dbReference>
<dbReference type="GO" id="GO:0015276">
    <property type="term" value="F:ligand-gated monoatomic ion channel activity"/>
    <property type="evidence" value="ECO:0007669"/>
    <property type="project" value="InterPro"/>
</dbReference>
<keyword evidence="10" id="KW-0325">Glycoprotein</keyword>
<comment type="subcellular location">
    <subcellularLocation>
        <location evidence="1">Cell membrane</location>
        <topology evidence="1">Multi-pass membrane protein</topology>
    </subcellularLocation>
</comment>
<dbReference type="Pfam" id="PF10613">
    <property type="entry name" value="Lig_chan-Glu_bd"/>
    <property type="match status" value="1"/>
</dbReference>
<name>A0A0C9RF84_9HYME</name>
<feature type="transmembrane region" description="Helical" evidence="13">
    <location>
        <begin position="604"/>
        <end position="624"/>
    </location>
</feature>
<dbReference type="InterPro" id="IPR019594">
    <property type="entry name" value="Glu/Gly-bd"/>
</dbReference>
<dbReference type="EMBL" id="GBYB01005646">
    <property type="protein sequence ID" value="JAG75413.1"/>
    <property type="molecule type" value="Transcribed_RNA"/>
</dbReference>